<dbReference type="InterPro" id="IPR001093">
    <property type="entry name" value="IMP_DH_GMPRt"/>
</dbReference>
<evidence type="ECO:0000256" key="6">
    <source>
        <dbReference type="ARBA" id="ARBA00022958"/>
    </source>
</evidence>
<evidence type="ECO:0000313" key="17">
    <source>
        <dbReference type="Proteomes" id="UP001497416"/>
    </source>
</evidence>
<feature type="binding site" description="in other chain" evidence="11">
    <location>
        <position position="308"/>
    </location>
    <ligand>
        <name>K(+)</name>
        <dbReference type="ChEBI" id="CHEBI:29103"/>
        <note>ligand shared between two tetrameric partners</note>
    </ligand>
</feature>
<evidence type="ECO:0000259" key="15">
    <source>
        <dbReference type="PROSITE" id="PS51371"/>
    </source>
</evidence>
<feature type="domain" description="CBS" evidence="15">
    <location>
        <begin position="97"/>
        <end position="153"/>
    </location>
</feature>
<name>A0ABM9P096_9FLAO</name>
<dbReference type="HAMAP" id="MF_01964">
    <property type="entry name" value="IMPDH"/>
    <property type="match status" value="1"/>
</dbReference>
<comment type="caution">
    <text evidence="16">The sequence shown here is derived from an EMBL/GenBank/DDBJ whole genome shotgun (WGS) entry which is preliminary data.</text>
</comment>
<dbReference type="NCBIfam" id="TIGR01302">
    <property type="entry name" value="IMP_dehydrog"/>
    <property type="match status" value="1"/>
</dbReference>
<feature type="domain" description="CBS" evidence="15">
    <location>
        <begin position="157"/>
        <end position="217"/>
    </location>
</feature>
<comment type="caution">
    <text evidence="11">Lacks conserved residue(s) required for the propagation of feature annotation.</text>
</comment>
<gene>
    <name evidence="11 16" type="primary">guaB</name>
    <name evidence="16" type="ORF">T190607A01A_20574</name>
</gene>
<dbReference type="InterPro" id="IPR013785">
    <property type="entry name" value="Aldolase_TIM"/>
</dbReference>
<feature type="binding site" evidence="11">
    <location>
        <position position="475"/>
    </location>
    <ligand>
        <name>K(+)</name>
        <dbReference type="ChEBI" id="CHEBI:29103"/>
        <note>ligand shared between two tetrameric partners</note>
    </ligand>
</feature>
<keyword evidence="6 11" id="KW-0630">Potassium</keyword>
<evidence type="ECO:0000256" key="5">
    <source>
        <dbReference type="ARBA" id="ARBA00022755"/>
    </source>
</evidence>
<dbReference type="SUPFAM" id="SSF54631">
    <property type="entry name" value="CBS-domain pair"/>
    <property type="match status" value="1"/>
</dbReference>
<comment type="function">
    <text evidence="11">Catalyzes the conversion of inosine 5'-phosphate (IMP) to xanthosine 5'-phosphate (XMP), the first committed and rate-limiting step in the de novo synthesis of guanine nucleotides, and therefore plays an important role in the regulation of cell growth.</text>
</comment>
<dbReference type="GO" id="GO:0003938">
    <property type="term" value="F:IMP dehydrogenase activity"/>
    <property type="evidence" value="ECO:0007669"/>
    <property type="project" value="UniProtKB-EC"/>
</dbReference>
<feature type="binding site" evidence="11">
    <location>
        <position position="419"/>
    </location>
    <ligand>
        <name>IMP</name>
        <dbReference type="ChEBI" id="CHEBI:58053"/>
    </ligand>
</feature>
<protein>
    <recommendedName>
        <fullName evidence="11 14">Inosine-5'-monophosphate dehydrogenase</fullName>
        <shortName evidence="11">IMP dehydrogenase</shortName>
        <shortName evidence="11">IMPD</shortName>
        <shortName evidence="11">IMPDH</shortName>
        <ecNumber evidence="11 14">1.1.1.205</ecNumber>
    </recommendedName>
</protein>
<feature type="binding site" evidence="11">
    <location>
        <begin position="364"/>
        <end position="365"/>
    </location>
    <ligand>
        <name>IMP</name>
        <dbReference type="ChEBI" id="CHEBI:58053"/>
    </ligand>
</feature>
<feature type="binding site" evidence="11">
    <location>
        <begin position="388"/>
        <end position="392"/>
    </location>
    <ligand>
        <name>IMP</name>
        <dbReference type="ChEBI" id="CHEBI:58053"/>
    </ligand>
</feature>
<dbReference type="RefSeq" id="WP_348712131.1">
    <property type="nucleotide sequence ID" value="NZ_CAXIXW010000015.1"/>
</dbReference>
<dbReference type="Gene3D" id="3.20.20.70">
    <property type="entry name" value="Aldolase class I"/>
    <property type="match status" value="1"/>
</dbReference>
<proteinExistence type="inferred from homology"/>
<feature type="binding site" evidence="11">
    <location>
        <position position="474"/>
    </location>
    <ligand>
        <name>K(+)</name>
        <dbReference type="ChEBI" id="CHEBI:29103"/>
        <note>ligand shared between two tetrameric partners</note>
    </ligand>
</feature>
<evidence type="ECO:0000256" key="13">
    <source>
        <dbReference type="RuleBase" id="RU003927"/>
    </source>
</evidence>
<reference evidence="16 17" key="1">
    <citation type="submission" date="2024-05" db="EMBL/GenBank/DDBJ databases">
        <authorList>
            <person name="Duchaud E."/>
        </authorList>
    </citation>
    <scope>NUCLEOTIDE SEQUENCE [LARGE SCALE GENOMIC DNA]</scope>
    <source>
        <strain evidence="16">Ena-SAMPLE-TAB-13-05-2024-13:56:06:370-140302</strain>
    </source>
</reference>
<organism evidence="16 17">
    <name type="scientific">Tenacibaculum platacis</name>
    <dbReference type="NCBI Taxonomy" id="3137852"/>
    <lineage>
        <taxon>Bacteria</taxon>
        <taxon>Pseudomonadati</taxon>
        <taxon>Bacteroidota</taxon>
        <taxon>Flavobacteriia</taxon>
        <taxon>Flavobacteriales</taxon>
        <taxon>Flavobacteriaceae</taxon>
        <taxon>Tenacibaculum</taxon>
    </lineage>
</organism>
<evidence type="ECO:0000256" key="9">
    <source>
        <dbReference type="ARBA" id="ARBA00023122"/>
    </source>
</evidence>
<evidence type="ECO:0000256" key="10">
    <source>
        <dbReference type="ARBA" id="ARBA00048028"/>
    </source>
</evidence>
<dbReference type="CDD" id="cd00381">
    <property type="entry name" value="IMPDH"/>
    <property type="match status" value="1"/>
</dbReference>
<evidence type="ECO:0000256" key="3">
    <source>
        <dbReference type="ARBA" id="ARBA00022723"/>
    </source>
</evidence>
<evidence type="ECO:0000256" key="8">
    <source>
        <dbReference type="ARBA" id="ARBA00023027"/>
    </source>
</evidence>
<dbReference type="PROSITE" id="PS51371">
    <property type="entry name" value="CBS"/>
    <property type="match status" value="2"/>
</dbReference>
<keyword evidence="7 11" id="KW-0560">Oxidoreductase</keyword>
<comment type="catalytic activity">
    <reaction evidence="10 11 14">
        <text>IMP + NAD(+) + H2O = XMP + NADH + H(+)</text>
        <dbReference type="Rhea" id="RHEA:11708"/>
        <dbReference type="ChEBI" id="CHEBI:15377"/>
        <dbReference type="ChEBI" id="CHEBI:15378"/>
        <dbReference type="ChEBI" id="CHEBI:57464"/>
        <dbReference type="ChEBI" id="CHEBI:57540"/>
        <dbReference type="ChEBI" id="CHEBI:57945"/>
        <dbReference type="ChEBI" id="CHEBI:58053"/>
        <dbReference type="EC" id="1.1.1.205"/>
    </reaction>
</comment>
<dbReference type="EC" id="1.1.1.205" evidence="11 14"/>
<dbReference type="InterPro" id="IPR005990">
    <property type="entry name" value="IMP_DH"/>
</dbReference>
<sequence length="491" mass="52710">MNAHSSKFVGEGLTYDDVLLVPAYSEVLPREVSIQTKFTKNITINVPIVSAAMDTVTESAMAIAIAREGGIGVLHKNMTIEQQAQEVRKVKRAESGMIIDPITLPLDAVVLDAKKAMREHKIGGIPVVNEEKTLVGIVTNRDLRFEKDNDRAITEVMTSENLITVAEGTSLQEAEIILQSNKIEKLPVVNDQYKLVGLITFRDITKTTQKPIANKDRLGRLRVAAALGVTYDAVERAEALVKAGVDAVIIDTAHGHTKGVVTVLKNVKEKFPELDVVVGNIATPEAAKYLVEAGADAIKVGIGPGSICTTRVVAGVGFPQFSAVLEVSAAIKGSGVPVIADGGIRYTGDIPKAIAAGADCVMLGSLLAGTKESPGETIIYEGRKFKSYRGMGSVEAMKKGSKDRYFQDVEDDIKKLVPEGIVGRVPYKGELYESIHQFVGGLRAGMGYCGAKDIDTLKETGKFVRITASGINESHPHDVAITKEAPNYSRR</sequence>
<comment type="cofactor">
    <cofactor evidence="1 11">
        <name>K(+)</name>
        <dbReference type="ChEBI" id="CHEBI:29103"/>
    </cofactor>
</comment>
<evidence type="ECO:0000256" key="12">
    <source>
        <dbReference type="PROSITE-ProRule" id="PRU00703"/>
    </source>
</evidence>
<dbReference type="EMBL" id="CAXIXY010000004">
    <property type="protein sequence ID" value="CAL2086041.1"/>
    <property type="molecule type" value="Genomic_DNA"/>
</dbReference>
<dbReference type="SMART" id="SM01240">
    <property type="entry name" value="IMPDH"/>
    <property type="match status" value="1"/>
</dbReference>
<keyword evidence="17" id="KW-1185">Reference proteome</keyword>
<dbReference type="PIRSF" id="PIRSF000130">
    <property type="entry name" value="IMPDH"/>
    <property type="match status" value="1"/>
</dbReference>
<dbReference type="Pfam" id="PF00571">
    <property type="entry name" value="CBS"/>
    <property type="match status" value="2"/>
</dbReference>
<feature type="binding site" evidence="11">
    <location>
        <begin position="341"/>
        <end position="343"/>
    </location>
    <ligand>
        <name>IMP</name>
        <dbReference type="ChEBI" id="CHEBI:58053"/>
    </ligand>
</feature>
<evidence type="ECO:0000256" key="1">
    <source>
        <dbReference type="ARBA" id="ARBA00001958"/>
    </source>
</evidence>
<dbReference type="InterPro" id="IPR000644">
    <property type="entry name" value="CBS_dom"/>
</dbReference>
<comment type="activity regulation">
    <text evidence="11">Mycophenolic acid (MPA) is a non-competitive inhibitor that prevents formation of the closed enzyme conformation by binding to the same site as the amobile flap. In contrast, mizoribine monophosphate (MZP) is a competitive inhibitor that induces the closed conformation. MPA is a potent inhibitor of mammalian IMPDHs but a poor inhibitor of the bacterial enzymes. MZP is a more potent inhibitor of bacterial IMPDH.</text>
</comment>
<comment type="pathway">
    <text evidence="11 14">Purine metabolism; XMP biosynthesis via de novo pathway; XMP from IMP: step 1/1.</text>
</comment>
<evidence type="ECO:0000256" key="14">
    <source>
        <dbReference type="RuleBase" id="RU003928"/>
    </source>
</evidence>
<keyword evidence="4 11" id="KW-0332">GMP biosynthesis</keyword>
<feature type="binding site" evidence="11">
    <location>
        <position position="306"/>
    </location>
    <ligand>
        <name>IMP</name>
        <dbReference type="ChEBI" id="CHEBI:58053"/>
    </ligand>
</feature>
<evidence type="ECO:0000256" key="2">
    <source>
        <dbReference type="ARBA" id="ARBA00005502"/>
    </source>
</evidence>
<accession>A0ABM9P096</accession>
<feature type="binding site" description="in other chain" evidence="11">
    <location>
        <position position="303"/>
    </location>
    <ligand>
        <name>K(+)</name>
        <dbReference type="ChEBI" id="CHEBI:29103"/>
        <note>ligand shared between two tetrameric partners</note>
    </ligand>
</feature>
<feature type="binding site" description="in other chain" evidence="11">
    <location>
        <position position="305"/>
    </location>
    <ligand>
        <name>K(+)</name>
        <dbReference type="ChEBI" id="CHEBI:29103"/>
        <note>ligand shared between two tetrameric partners</note>
    </ligand>
</feature>
<evidence type="ECO:0000256" key="4">
    <source>
        <dbReference type="ARBA" id="ARBA00022749"/>
    </source>
</evidence>
<keyword evidence="5 11" id="KW-0658">Purine biosynthesis</keyword>
<dbReference type="PANTHER" id="PTHR11911:SF111">
    <property type="entry name" value="INOSINE-5'-MONOPHOSPHATE DEHYDROGENASE"/>
    <property type="match status" value="1"/>
</dbReference>
<evidence type="ECO:0000313" key="16">
    <source>
        <dbReference type="EMBL" id="CAL2086041.1"/>
    </source>
</evidence>
<comment type="similarity">
    <text evidence="2 11 13">Belongs to the IMPDH/GMPR family.</text>
</comment>
<dbReference type="InterPro" id="IPR015875">
    <property type="entry name" value="IMP_DH/GMP_Rdtase_CS"/>
</dbReference>
<feature type="binding site" evidence="11">
    <location>
        <position position="251"/>
    </location>
    <ligand>
        <name>NAD(+)</name>
        <dbReference type="ChEBI" id="CHEBI:57540"/>
    </ligand>
</feature>
<feature type="binding site" evidence="11">
    <location>
        <begin position="301"/>
        <end position="303"/>
    </location>
    <ligand>
        <name>NAD(+)</name>
        <dbReference type="ChEBI" id="CHEBI:57540"/>
    </ligand>
</feature>
<keyword evidence="8 11" id="KW-0520">NAD</keyword>
<evidence type="ECO:0000256" key="7">
    <source>
        <dbReference type="ARBA" id="ARBA00023002"/>
    </source>
</evidence>
<dbReference type="CDD" id="cd04601">
    <property type="entry name" value="CBS_pair_IMPDH"/>
    <property type="match status" value="1"/>
</dbReference>
<evidence type="ECO:0000256" key="11">
    <source>
        <dbReference type="HAMAP-Rule" id="MF_01964"/>
    </source>
</evidence>
<dbReference type="SUPFAM" id="SSF51412">
    <property type="entry name" value="Inosine monophosphate dehydrogenase (IMPDH)"/>
    <property type="match status" value="1"/>
</dbReference>
<keyword evidence="3 11" id="KW-0479">Metal-binding</keyword>
<feature type="active site" description="Thioimidate intermediate" evidence="11">
    <location>
        <position position="308"/>
    </location>
</feature>
<dbReference type="Pfam" id="PF00478">
    <property type="entry name" value="IMPDH"/>
    <property type="match status" value="1"/>
</dbReference>
<dbReference type="InterPro" id="IPR046342">
    <property type="entry name" value="CBS_dom_sf"/>
</dbReference>
<comment type="subunit">
    <text evidence="11">Homotetramer.</text>
</comment>
<feature type="active site" description="Proton acceptor" evidence="11">
    <location>
        <position position="404"/>
    </location>
</feature>
<keyword evidence="9 12" id="KW-0129">CBS domain</keyword>
<dbReference type="Proteomes" id="UP001497416">
    <property type="component" value="Unassembled WGS sequence"/>
</dbReference>
<dbReference type="SMART" id="SM00116">
    <property type="entry name" value="CBS"/>
    <property type="match status" value="2"/>
</dbReference>
<feature type="binding site" evidence="11">
    <location>
        <position position="473"/>
    </location>
    <ligand>
        <name>K(+)</name>
        <dbReference type="ChEBI" id="CHEBI:29103"/>
        <note>ligand shared between two tetrameric partners</note>
    </ligand>
</feature>
<dbReference type="PANTHER" id="PTHR11911">
    <property type="entry name" value="INOSINE-5-MONOPHOSPHATE DEHYDROGENASE RELATED"/>
    <property type="match status" value="1"/>
</dbReference>
<dbReference type="PROSITE" id="PS00487">
    <property type="entry name" value="IMP_DH_GMP_RED"/>
    <property type="match status" value="1"/>
</dbReference>